<dbReference type="InterPro" id="IPR036038">
    <property type="entry name" value="Aminotransferase-like"/>
</dbReference>
<keyword evidence="3" id="KW-0663">Pyridoxal phosphate</keyword>
<dbReference type="Proteomes" id="UP001203665">
    <property type="component" value="Unassembled WGS sequence"/>
</dbReference>
<reference evidence="4" key="1">
    <citation type="submission" date="2022-06" db="EMBL/GenBank/DDBJ databases">
        <title>Alkalicoccobacillus porphyridii sp. nov., isolated from a marine red alga, Porphyridium purpureum and reclassification of Shouchella plakortidis and Shouchella gibsonii as Alkalicoccobacillus plakortidis comb. nov. and Alkalicoccobacillus gibsonii comb. nov.</title>
        <authorList>
            <person name="Kim K.H."/>
            <person name="Lee J.K."/>
            <person name="Han D.M."/>
            <person name="Baek J.H."/>
            <person name="Jeon C.O."/>
        </authorList>
    </citation>
    <scope>NUCLEOTIDE SEQUENCE</scope>
    <source>
        <strain evidence="4">DSM 19153</strain>
    </source>
</reference>
<evidence type="ECO:0000256" key="1">
    <source>
        <dbReference type="ARBA" id="ARBA00001933"/>
    </source>
</evidence>
<organism evidence="4 5">
    <name type="scientific">Alkalicoccobacillus plakortidis</name>
    <dbReference type="NCBI Taxonomy" id="444060"/>
    <lineage>
        <taxon>Bacteria</taxon>
        <taxon>Bacillati</taxon>
        <taxon>Bacillota</taxon>
        <taxon>Bacilli</taxon>
        <taxon>Bacillales</taxon>
        <taxon>Bacillaceae</taxon>
        <taxon>Alkalicoccobacillus</taxon>
    </lineage>
</organism>
<dbReference type="Gene3D" id="3.30.470.10">
    <property type="match status" value="1"/>
</dbReference>
<dbReference type="InterPro" id="IPR043131">
    <property type="entry name" value="BCAT-like_N"/>
</dbReference>
<dbReference type="Gene3D" id="3.20.10.10">
    <property type="entry name" value="D-amino Acid Aminotransferase, subunit A, domain 2"/>
    <property type="match status" value="1"/>
</dbReference>
<evidence type="ECO:0000256" key="3">
    <source>
        <dbReference type="ARBA" id="ARBA00022898"/>
    </source>
</evidence>
<dbReference type="InterPro" id="IPR001544">
    <property type="entry name" value="Aminotrans_IV"/>
</dbReference>
<gene>
    <name evidence="4" type="primary">pabC</name>
    <name evidence="4" type="ORF">NDM98_21350</name>
</gene>
<dbReference type="RefSeq" id="WP_251611517.1">
    <property type="nucleotide sequence ID" value="NZ_JAMQJY010000005.1"/>
</dbReference>
<evidence type="ECO:0000313" key="4">
    <source>
        <dbReference type="EMBL" id="MCM2677715.1"/>
    </source>
</evidence>
<dbReference type="Pfam" id="PF01063">
    <property type="entry name" value="Aminotran_4"/>
    <property type="match status" value="1"/>
</dbReference>
<dbReference type="EMBL" id="JAMQJY010000005">
    <property type="protein sequence ID" value="MCM2677715.1"/>
    <property type="molecule type" value="Genomic_DNA"/>
</dbReference>
<keyword evidence="4" id="KW-0456">Lyase</keyword>
<dbReference type="SUPFAM" id="SSF56752">
    <property type="entry name" value="D-aminoacid aminotransferase-like PLP-dependent enzymes"/>
    <property type="match status" value="1"/>
</dbReference>
<keyword evidence="5" id="KW-1185">Reference proteome</keyword>
<evidence type="ECO:0000313" key="5">
    <source>
        <dbReference type="Proteomes" id="UP001203665"/>
    </source>
</evidence>
<name>A0ABT0XPT5_9BACI</name>
<proteinExistence type="inferred from homology"/>
<accession>A0ABT0XPT5</accession>
<dbReference type="NCBIfam" id="NF005800">
    <property type="entry name" value="PRK07650.1"/>
    <property type="match status" value="1"/>
</dbReference>
<dbReference type="InterPro" id="IPR050571">
    <property type="entry name" value="Class-IV_PLP-Dep_Aminotrnsfr"/>
</dbReference>
<sequence length="281" mass="31926">MFIYLNGEYVEEAEAKVSIMDHGYLYGLGLFETFRIYNGHPFLLDDHFQRMAEGLEELGIDWSITRSDAMDILTELLTRNGIKDAYVRWNVSAGAMGLGLYTGRYTDPTVAVLIKPLPSSVQDKEIVILNRRRNTPEGDKRLKSHHYLNNVLAKRELGSSPLLEGIFLTKEGWVAEGVVSNLFWIKDHKVYTPALETGILDGVTRRYIMSLLKDQQIPLIEGLFDQSELLDADEVFLTNSIQEVVRVESCGRTAYAKESNLLKGLKESFEVETTQRWSIAE</sequence>
<protein>
    <submittedName>
        <fullName evidence="4">Aminodeoxychorismate lyase</fullName>
        <ecNumber evidence="4">4.1.3.38</ecNumber>
    </submittedName>
</protein>
<comment type="similarity">
    <text evidence="2">Belongs to the class-IV pyridoxal-phosphate-dependent aminotransferase family.</text>
</comment>
<comment type="cofactor">
    <cofactor evidence="1">
        <name>pyridoxal 5'-phosphate</name>
        <dbReference type="ChEBI" id="CHEBI:597326"/>
    </cofactor>
</comment>
<dbReference type="InterPro" id="IPR043132">
    <property type="entry name" value="BCAT-like_C"/>
</dbReference>
<dbReference type="PANTHER" id="PTHR42743">
    <property type="entry name" value="AMINO-ACID AMINOTRANSFERASE"/>
    <property type="match status" value="1"/>
</dbReference>
<dbReference type="PANTHER" id="PTHR42743:SF11">
    <property type="entry name" value="AMINODEOXYCHORISMATE LYASE"/>
    <property type="match status" value="1"/>
</dbReference>
<dbReference type="GO" id="GO:0008696">
    <property type="term" value="F:4-amino-4-deoxychorismate lyase activity"/>
    <property type="evidence" value="ECO:0007669"/>
    <property type="project" value="UniProtKB-EC"/>
</dbReference>
<evidence type="ECO:0000256" key="2">
    <source>
        <dbReference type="ARBA" id="ARBA00009320"/>
    </source>
</evidence>
<dbReference type="EC" id="4.1.3.38" evidence="4"/>
<comment type="caution">
    <text evidence="4">The sequence shown here is derived from an EMBL/GenBank/DDBJ whole genome shotgun (WGS) entry which is preliminary data.</text>
</comment>